<dbReference type="PANTHER" id="PTHR44688:SF16">
    <property type="entry name" value="DNA-BINDING TRANSCRIPTIONAL ACTIVATOR DEVR_DOSR"/>
    <property type="match status" value="1"/>
</dbReference>
<evidence type="ECO:0000256" key="4">
    <source>
        <dbReference type="SAM" id="MobiDB-lite"/>
    </source>
</evidence>
<dbReference type="PANTHER" id="PTHR44688">
    <property type="entry name" value="DNA-BINDING TRANSCRIPTIONAL ACTIVATOR DEVR_DOSR"/>
    <property type="match status" value="1"/>
</dbReference>
<evidence type="ECO:0000259" key="5">
    <source>
        <dbReference type="PROSITE" id="PS50043"/>
    </source>
</evidence>
<sequence>MPRHAESGEFAAAAAVQQQGQGAEPQRDVEALTEAEVRIAVLAAHGNTNREIASKLFVTVSTVEQHLTRIYRKLNVKRRRDLPAKLSDSSLTGTM</sequence>
<evidence type="ECO:0000256" key="3">
    <source>
        <dbReference type="ARBA" id="ARBA00023163"/>
    </source>
</evidence>
<feature type="region of interest" description="Disordered" evidence="4">
    <location>
        <begin position="1"/>
        <end position="28"/>
    </location>
</feature>
<dbReference type="InterPro" id="IPR016032">
    <property type="entry name" value="Sig_transdc_resp-reg_C-effctor"/>
</dbReference>
<dbReference type="SMART" id="SM00421">
    <property type="entry name" value="HTH_LUXR"/>
    <property type="match status" value="1"/>
</dbReference>
<keyword evidence="7" id="KW-1185">Reference proteome</keyword>
<dbReference type="Proteomes" id="UP001142400">
    <property type="component" value="Unassembled WGS sequence"/>
</dbReference>
<keyword evidence="2" id="KW-0238">DNA-binding</keyword>
<evidence type="ECO:0000256" key="1">
    <source>
        <dbReference type="ARBA" id="ARBA00023015"/>
    </source>
</evidence>
<dbReference type="EMBL" id="JANIIC010000028">
    <property type="protein sequence ID" value="MCQ8832003.1"/>
    <property type="molecule type" value="Genomic_DNA"/>
</dbReference>
<dbReference type="CDD" id="cd06170">
    <property type="entry name" value="LuxR_C_like"/>
    <property type="match status" value="1"/>
</dbReference>
<keyword evidence="3" id="KW-0804">Transcription</keyword>
<dbReference type="PROSITE" id="PS00622">
    <property type="entry name" value="HTH_LUXR_1"/>
    <property type="match status" value="1"/>
</dbReference>
<dbReference type="Gene3D" id="1.10.10.10">
    <property type="entry name" value="Winged helix-like DNA-binding domain superfamily/Winged helix DNA-binding domain"/>
    <property type="match status" value="1"/>
</dbReference>
<evidence type="ECO:0000313" key="6">
    <source>
        <dbReference type="EMBL" id="MCQ8832003.1"/>
    </source>
</evidence>
<dbReference type="InterPro" id="IPR000792">
    <property type="entry name" value="Tscrpt_reg_LuxR_C"/>
</dbReference>
<gene>
    <name evidence="6" type="ORF">NQU54_23725</name>
</gene>
<comment type="caution">
    <text evidence="6">The sequence shown here is derived from an EMBL/GenBank/DDBJ whole genome shotgun (WGS) entry which is preliminary data.</text>
</comment>
<feature type="domain" description="HTH luxR-type" evidence="5">
    <location>
        <begin position="25"/>
        <end position="90"/>
    </location>
</feature>
<name>A0A9X2RVH1_STRMQ</name>
<keyword evidence="1" id="KW-0805">Transcription regulation</keyword>
<dbReference type="Pfam" id="PF00196">
    <property type="entry name" value="GerE"/>
    <property type="match status" value="1"/>
</dbReference>
<dbReference type="SUPFAM" id="SSF46894">
    <property type="entry name" value="C-terminal effector domain of the bipartite response regulators"/>
    <property type="match status" value="1"/>
</dbReference>
<proteinExistence type="predicted"/>
<accession>A0A9X2RVH1</accession>
<evidence type="ECO:0000256" key="2">
    <source>
        <dbReference type="ARBA" id="ARBA00023125"/>
    </source>
</evidence>
<feature type="compositionally biased region" description="Low complexity" evidence="4">
    <location>
        <begin position="8"/>
        <end position="24"/>
    </location>
</feature>
<evidence type="ECO:0000313" key="7">
    <source>
        <dbReference type="Proteomes" id="UP001142400"/>
    </source>
</evidence>
<dbReference type="InterPro" id="IPR036388">
    <property type="entry name" value="WH-like_DNA-bd_sf"/>
</dbReference>
<dbReference type="PROSITE" id="PS50043">
    <property type="entry name" value="HTH_LUXR_2"/>
    <property type="match status" value="1"/>
</dbReference>
<reference evidence="6" key="1">
    <citation type="submission" date="2022-06" db="EMBL/GenBank/DDBJ databases">
        <title>WGS of actinobacteria.</title>
        <authorList>
            <person name="Thawai C."/>
        </authorList>
    </citation>
    <scope>NUCLEOTIDE SEQUENCE</scope>
    <source>
        <strain evidence="6">DSM 42010</strain>
    </source>
</reference>
<dbReference type="GO" id="GO:0006355">
    <property type="term" value="P:regulation of DNA-templated transcription"/>
    <property type="evidence" value="ECO:0007669"/>
    <property type="project" value="InterPro"/>
</dbReference>
<protein>
    <submittedName>
        <fullName evidence="6">Helix-turn-helix transcriptional regulator</fullName>
    </submittedName>
</protein>
<dbReference type="PRINTS" id="PR00038">
    <property type="entry name" value="HTHLUXR"/>
</dbReference>
<dbReference type="AlphaFoldDB" id="A0A9X2RVH1"/>
<organism evidence="6 7">
    <name type="scientific">Streptomyces malaysiensis subsp. samsunensis</name>
    <dbReference type="NCBI Taxonomy" id="459658"/>
    <lineage>
        <taxon>Bacteria</taxon>
        <taxon>Bacillati</taxon>
        <taxon>Actinomycetota</taxon>
        <taxon>Actinomycetes</taxon>
        <taxon>Kitasatosporales</taxon>
        <taxon>Streptomycetaceae</taxon>
        <taxon>Streptomyces</taxon>
        <taxon>Streptomyces violaceusniger group</taxon>
    </lineage>
</organism>
<dbReference type="GO" id="GO:0003677">
    <property type="term" value="F:DNA binding"/>
    <property type="evidence" value="ECO:0007669"/>
    <property type="project" value="UniProtKB-KW"/>
</dbReference>